<keyword evidence="1" id="KW-0472">Membrane</keyword>
<dbReference type="EMBL" id="QRDW01000003">
    <property type="protein sequence ID" value="RED51466.1"/>
    <property type="molecule type" value="Genomic_DNA"/>
</dbReference>
<dbReference type="RefSeq" id="WP_115936353.1">
    <property type="nucleotide sequence ID" value="NZ_QRDW01000003.1"/>
</dbReference>
<comment type="caution">
    <text evidence="2">The sequence shown here is derived from an EMBL/GenBank/DDBJ whole genome shotgun (WGS) entry which is preliminary data.</text>
</comment>
<dbReference type="Proteomes" id="UP000256845">
    <property type="component" value="Unassembled WGS sequence"/>
</dbReference>
<name>A0A3D9HRG0_9PROT</name>
<evidence type="ECO:0000313" key="2">
    <source>
        <dbReference type="EMBL" id="RED51466.1"/>
    </source>
</evidence>
<dbReference type="GO" id="GO:0016020">
    <property type="term" value="C:membrane"/>
    <property type="evidence" value="ECO:0007669"/>
    <property type="project" value="InterPro"/>
</dbReference>
<sequence length="138" mass="15957">MIINVLLIGGLITTYLYAMSRVRPQETMGRLEYFLCGLLVTPFYYLAMWLADGFNLYRWGTGLYITGLVFAYILMVGILWFQGQWNVKRLNDLRWSTWLAFLPPIPIIGTLFLLLLCLIPGKDKPPARHGTGPRHYQQ</sequence>
<feature type="transmembrane region" description="Helical" evidence="1">
    <location>
        <begin position="30"/>
        <end position="51"/>
    </location>
</feature>
<reference evidence="2 3" key="1">
    <citation type="submission" date="2018-07" db="EMBL/GenBank/DDBJ databases">
        <title>Genomic Encyclopedia of Type Strains, Phase III (KMG-III): the genomes of soil and plant-associated and newly described type strains.</title>
        <authorList>
            <person name="Whitman W."/>
        </authorList>
    </citation>
    <scope>NUCLEOTIDE SEQUENCE [LARGE SCALE GENOMIC DNA]</scope>
    <source>
        <strain evidence="2 3">CECT 8488</strain>
    </source>
</reference>
<proteinExistence type="predicted"/>
<feature type="transmembrane region" description="Helical" evidence="1">
    <location>
        <begin position="95"/>
        <end position="119"/>
    </location>
</feature>
<feature type="transmembrane region" description="Helical" evidence="1">
    <location>
        <begin position="63"/>
        <end position="83"/>
    </location>
</feature>
<keyword evidence="1" id="KW-0812">Transmembrane</keyword>
<keyword evidence="1" id="KW-1133">Transmembrane helix</keyword>
<gene>
    <name evidence="2" type="ORF">DFP90_103268</name>
</gene>
<protein>
    <submittedName>
        <fullName evidence="2">Uncharacterized membrane protein YhaH (DUF805 family)</fullName>
    </submittedName>
</protein>
<keyword evidence="3" id="KW-1185">Reference proteome</keyword>
<evidence type="ECO:0000256" key="1">
    <source>
        <dbReference type="SAM" id="Phobius"/>
    </source>
</evidence>
<dbReference type="AlphaFoldDB" id="A0A3D9HRG0"/>
<dbReference type="Pfam" id="PF05656">
    <property type="entry name" value="DUF805"/>
    <property type="match status" value="1"/>
</dbReference>
<dbReference type="InterPro" id="IPR008523">
    <property type="entry name" value="DUF805"/>
</dbReference>
<accession>A0A3D9HRG0</accession>
<evidence type="ECO:0000313" key="3">
    <source>
        <dbReference type="Proteomes" id="UP000256845"/>
    </source>
</evidence>
<organism evidence="2 3">
    <name type="scientific">Aestuariispira insulae</name>
    <dbReference type="NCBI Taxonomy" id="1461337"/>
    <lineage>
        <taxon>Bacteria</taxon>
        <taxon>Pseudomonadati</taxon>
        <taxon>Pseudomonadota</taxon>
        <taxon>Alphaproteobacteria</taxon>
        <taxon>Rhodospirillales</taxon>
        <taxon>Kiloniellaceae</taxon>
        <taxon>Aestuariispira</taxon>
    </lineage>
</organism>